<evidence type="ECO:0000256" key="1">
    <source>
        <dbReference type="SAM" id="SignalP"/>
    </source>
</evidence>
<dbReference type="AlphaFoldDB" id="A0A0J7J7D4"/>
<dbReference type="EMBL" id="LFBU01000001">
    <property type="protein sequence ID" value="KMQ74433.1"/>
    <property type="molecule type" value="Genomic_DNA"/>
</dbReference>
<organism evidence="2 3">
    <name type="scientific">Marinobacter subterrani</name>
    <dbReference type="NCBI Taxonomy" id="1658765"/>
    <lineage>
        <taxon>Bacteria</taxon>
        <taxon>Pseudomonadati</taxon>
        <taxon>Pseudomonadota</taxon>
        <taxon>Gammaproteobacteria</taxon>
        <taxon>Pseudomonadales</taxon>
        <taxon>Marinobacteraceae</taxon>
        <taxon>Marinobacter</taxon>
    </lineage>
</organism>
<dbReference type="SUPFAM" id="SSF53850">
    <property type="entry name" value="Periplasmic binding protein-like II"/>
    <property type="match status" value="1"/>
</dbReference>
<keyword evidence="3" id="KW-1185">Reference proteome</keyword>
<gene>
    <name evidence="2" type="ORF">Msub_10616</name>
</gene>
<proteinExistence type="predicted"/>
<reference evidence="2 3" key="1">
    <citation type="submission" date="2015-06" db="EMBL/GenBank/DDBJ databases">
        <title>Marinobacter subterrani, a genetically tractable neutrophilic iron-oxidizing strain isolated from the Soudan Iron Mine.</title>
        <authorList>
            <person name="Bonis B.M."/>
            <person name="Gralnick J.A."/>
        </authorList>
    </citation>
    <scope>NUCLEOTIDE SEQUENCE [LARGE SCALE GENOMIC DNA]</scope>
    <source>
        <strain evidence="2 3">JG233</strain>
    </source>
</reference>
<evidence type="ECO:0000313" key="2">
    <source>
        <dbReference type="EMBL" id="KMQ74433.1"/>
    </source>
</evidence>
<dbReference type="STRING" id="1658765.Msub_10616"/>
<evidence type="ECO:0000313" key="3">
    <source>
        <dbReference type="Proteomes" id="UP000036102"/>
    </source>
</evidence>
<feature type="chain" id="PRO_5005289399" evidence="1">
    <location>
        <begin position="36"/>
        <end position="312"/>
    </location>
</feature>
<dbReference type="RefSeq" id="WP_082146395.1">
    <property type="nucleotide sequence ID" value="NZ_LFBU01000001.1"/>
</dbReference>
<keyword evidence="1" id="KW-0732">Signal</keyword>
<dbReference type="PATRIC" id="fig|1658765.3.peg.608"/>
<dbReference type="Proteomes" id="UP000036102">
    <property type="component" value="Unassembled WGS sequence"/>
</dbReference>
<accession>A0A0J7J7D4</accession>
<protein>
    <submittedName>
        <fullName evidence="2">Uncharacterized protein</fullName>
    </submittedName>
</protein>
<feature type="signal peptide" evidence="1">
    <location>
        <begin position="1"/>
        <end position="35"/>
    </location>
</feature>
<comment type="caution">
    <text evidence="2">The sequence shown here is derived from an EMBL/GenBank/DDBJ whole genome shotgun (WGS) entry which is preliminary data.</text>
</comment>
<sequence length="312" mass="34802">MERHLPAFNACQGLRRQILHVATLLLCLLIMPASAEPAPGAGRSYILWYRNYDSPAIHALVELALTKTPEYGGFKLVRSEELSQGRVLRELAKGQSRLVDIANVATSAEREAFLNAIPVPVDGGLLGFRVCVVLPESLPLFEGIRSLEDLQDSGIRIGQGSHWPDTPVLEANGIPVVTHSRYEILYGMLRNKRFECFARGVSEVLYDLKVVHDPNLVIEPNLLIAYSMPSYLFVGPKDQQTAHRLQLGLERSISDGSFGRFLIEYYGQAAEVLNLDRRVVIALDNPYLSEDSRSVGRQALSNLRRRLDLLGR</sequence>
<name>A0A0J7J7D4_9GAMM</name>